<dbReference type="InterPro" id="IPR035595">
    <property type="entry name" value="UDP_glycos_trans_CS"/>
</dbReference>
<keyword evidence="2 4" id="KW-0328">Glycosyltransferase</keyword>
<keyword evidence="6" id="KW-0732">Signal</keyword>
<feature type="chain" id="PRO_5037517689" description="UDP-glucuronosyltransferase" evidence="6">
    <location>
        <begin position="16"/>
        <end position="518"/>
    </location>
</feature>
<evidence type="ECO:0000256" key="1">
    <source>
        <dbReference type="ARBA" id="ARBA00009995"/>
    </source>
</evidence>
<keyword evidence="5" id="KW-1133">Transmembrane helix</keyword>
<reference evidence="7" key="1">
    <citation type="journal article" date="2016" name="Insect Biochem. Mol. Biol.">
        <title>Multifaceted biological insights from a draft genome sequence of the tobacco hornworm moth, Manduca sexta.</title>
        <authorList>
            <person name="Kanost M.R."/>
            <person name="Arrese E.L."/>
            <person name="Cao X."/>
            <person name="Chen Y.R."/>
            <person name="Chellapilla S."/>
            <person name="Goldsmith M.R."/>
            <person name="Grosse-Wilde E."/>
            <person name="Heckel D.G."/>
            <person name="Herndon N."/>
            <person name="Jiang H."/>
            <person name="Papanicolaou A."/>
            <person name="Qu J."/>
            <person name="Soulages J.L."/>
            <person name="Vogel H."/>
            <person name="Walters J."/>
            <person name="Waterhouse R.M."/>
            <person name="Ahn S.J."/>
            <person name="Almeida F.C."/>
            <person name="An C."/>
            <person name="Aqrawi P."/>
            <person name="Bretschneider A."/>
            <person name="Bryant W.B."/>
            <person name="Bucks S."/>
            <person name="Chao H."/>
            <person name="Chevignon G."/>
            <person name="Christen J.M."/>
            <person name="Clarke D.F."/>
            <person name="Dittmer N.T."/>
            <person name="Ferguson L.C.F."/>
            <person name="Garavelou S."/>
            <person name="Gordon K.H.J."/>
            <person name="Gunaratna R.T."/>
            <person name="Han Y."/>
            <person name="Hauser F."/>
            <person name="He Y."/>
            <person name="Heidel-Fischer H."/>
            <person name="Hirsh A."/>
            <person name="Hu Y."/>
            <person name="Jiang H."/>
            <person name="Kalra D."/>
            <person name="Klinner C."/>
            <person name="Konig C."/>
            <person name="Kovar C."/>
            <person name="Kroll A.R."/>
            <person name="Kuwar S.S."/>
            <person name="Lee S.L."/>
            <person name="Lehman R."/>
            <person name="Li K."/>
            <person name="Li Z."/>
            <person name="Liang H."/>
            <person name="Lovelace S."/>
            <person name="Lu Z."/>
            <person name="Mansfield J.H."/>
            <person name="McCulloch K.J."/>
            <person name="Mathew T."/>
            <person name="Morton B."/>
            <person name="Muzny D.M."/>
            <person name="Neunemann D."/>
            <person name="Ongeri F."/>
            <person name="Pauchet Y."/>
            <person name="Pu L.L."/>
            <person name="Pyrousis I."/>
            <person name="Rao X.J."/>
            <person name="Redding A."/>
            <person name="Roesel C."/>
            <person name="Sanchez-Gracia A."/>
            <person name="Schaack S."/>
            <person name="Shukla A."/>
            <person name="Tetreau G."/>
            <person name="Wang Y."/>
            <person name="Xiong G.H."/>
            <person name="Traut W."/>
            <person name="Walsh T.K."/>
            <person name="Worley K.C."/>
            <person name="Wu D."/>
            <person name="Wu W."/>
            <person name="Wu Y.Q."/>
            <person name="Zhang X."/>
            <person name="Zou Z."/>
            <person name="Zucker H."/>
            <person name="Briscoe A.D."/>
            <person name="Burmester T."/>
            <person name="Clem R.J."/>
            <person name="Feyereisen R."/>
            <person name="Grimmelikhuijzen C.J.P."/>
            <person name="Hamodrakas S.J."/>
            <person name="Hansson B.S."/>
            <person name="Huguet E."/>
            <person name="Jermiin L.S."/>
            <person name="Lan Q."/>
            <person name="Lehman H.K."/>
            <person name="Lorenzen M."/>
            <person name="Merzendorfer H."/>
            <person name="Michalopoulos I."/>
            <person name="Morton D.B."/>
            <person name="Muthukrishnan S."/>
            <person name="Oakeshott J.G."/>
            <person name="Palmer W."/>
            <person name="Park Y."/>
            <person name="Passarelli A.L."/>
            <person name="Rozas J."/>
            <person name="Schwartz L.M."/>
            <person name="Smith W."/>
            <person name="Southgate A."/>
            <person name="Vilcinskas A."/>
            <person name="Vogt R."/>
            <person name="Wang P."/>
            <person name="Werren J."/>
            <person name="Yu X.Q."/>
            <person name="Zhou J.J."/>
            <person name="Brown S.J."/>
            <person name="Scherer S.E."/>
            <person name="Richards S."/>
            <person name="Blissard G.W."/>
        </authorList>
    </citation>
    <scope>NUCLEOTIDE SEQUENCE</scope>
</reference>
<sequence length="518" mass="58966">MLLLIPLLLCSAVNSARILGVFPMPSISHQVVFRPLTLELAKRGHELVVITPNPALPKDRPKDNITEIDTGSTYAIIRSLIQENAQTVMERGVISGLEIMISDDTLRRMLSVYEVFFDIEEVNKLLKDKTQKFDLVIAEGFLHSHFVFAMIFDAPLIAFSSFQGFAEDFEAAGAVARHPIHYPNLMRNKFKDLSFVEKIKEVYNEYRCIRWFAKLEKFETDLLKKKIGKHAPTVDELKDLVSLVLLNSFPVFDGNRPVPPNVIYLGALHLQPVKELPKDLKEFIDNSKRGVVYISFGSNVIPSLMDKELLDEFLNAFGRIPYDILWKFDGDNLENVPDNVRIQKWFPQRDLLVHPNIKAFVTQGGLQSTDEAIDAEVPLVGIPFLADQWYNVYKYTKLGIGVDLDPYTVTADDIVRGVETVTTDGSFKQNMKKVKSIMYDTPQTPLERAVWWTEYVLRHKGAQHLKPPAANMSYTEYYMLDFVLTLLGILLIALVSVVYIVCYIISLFKSSPVKVKRS</sequence>
<comment type="caution">
    <text evidence="7">The sequence shown here is derived from an EMBL/GenBank/DDBJ whole genome shotgun (WGS) entry which is preliminary data.</text>
</comment>
<dbReference type="PANTHER" id="PTHR48043:SF159">
    <property type="entry name" value="EG:EG0003.4 PROTEIN-RELATED"/>
    <property type="match status" value="1"/>
</dbReference>
<dbReference type="PANTHER" id="PTHR48043">
    <property type="entry name" value="EG:EG0003.4 PROTEIN-RELATED"/>
    <property type="match status" value="1"/>
</dbReference>
<feature type="transmembrane region" description="Helical" evidence="5">
    <location>
        <begin position="482"/>
        <end position="508"/>
    </location>
</feature>
<dbReference type="AlphaFoldDB" id="A0A921ZWX0"/>
<dbReference type="InterPro" id="IPR050271">
    <property type="entry name" value="UDP-glycosyltransferase"/>
</dbReference>
<keyword evidence="5" id="KW-0472">Membrane</keyword>
<dbReference type="InterPro" id="IPR002213">
    <property type="entry name" value="UDP_glucos_trans"/>
</dbReference>
<evidence type="ECO:0000313" key="7">
    <source>
        <dbReference type="EMBL" id="KAG6465174.1"/>
    </source>
</evidence>
<dbReference type="PROSITE" id="PS00375">
    <property type="entry name" value="UDPGT"/>
    <property type="match status" value="1"/>
</dbReference>
<dbReference type="GO" id="GO:0015020">
    <property type="term" value="F:glucuronosyltransferase activity"/>
    <property type="evidence" value="ECO:0007669"/>
    <property type="project" value="UniProtKB-EC"/>
</dbReference>
<dbReference type="Pfam" id="PF00201">
    <property type="entry name" value="UDPGT"/>
    <property type="match status" value="1"/>
</dbReference>
<dbReference type="FunFam" id="3.40.50.2000:FF:000021">
    <property type="entry name" value="UDP-glucuronosyltransferase"/>
    <property type="match status" value="1"/>
</dbReference>
<dbReference type="EMBL" id="JH669397">
    <property type="protein sequence ID" value="KAG6465174.1"/>
    <property type="molecule type" value="Genomic_DNA"/>
</dbReference>
<comment type="catalytic activity">
    <reaction evidence="5">
        <text>glucuronate acceptor + UDP-alpha-D-glucuronate = acceptor beta-D-glucuronoside + UDP + H(+)</text>
        <dbReference type="Rhea" id="RHEA:21032"/>
        <dbReference type="ChEBI" id="CHEBI:15378"/>
        <dbReference type="ChEBI" id="CHEBI:58052"/>
        <dbReference type="ChEBI" id="CHEBI:58223"/>
        <dbReference type="ChEBI" id="CHEBI:132367"/>
        <dbReference type="ChEBI" id="CHEBI:132368"/>
        <dbReference type="EC" id="2.4.1.17"/>
    </reaction>
</comment>
<comment type="similarity">
    <text evidence="1 4">Belongs to the UDP-glycosyltransferase family.</text>
</comment>
<keyword evidence="5" id="KW-0812">Transmembrane</keyword>
<keyword evidence="8" id="KW-1185">Reference proteome</keyword>
<keyword evidence="3 4" id="KW-0808">Transferase</keyword>
<name>A0A921ZWX0_MANSE</name>
<feature type="signal peptide" evidence="6">
    <location>
        <begin position="1"/>
        <end position="15"/>
    </location>
</feature>
<accession>A0A921ZWX0</accession>
<dbReference type="Proteomes" id="UP000791440">
    <property type="component" value="Unassembled WGS sequence"/>
</dbReference>
<evidence type="ECO:0000313" key="8">
    <source>
        <dbReference type="Proteomes" id="UP000791440"/>
    </source>
</evidence>
<comment type="subcellular location">
    <subcellularLocation>
        <location evidence="5">Membrane</location>
        <topology evidence="5">Single-pass membrane protein</topology>
    </subcellularLocation>
</comment>
<evidence type="ECO:0000256" key="3">
    <source>
        <dbReference type="ARBA" id="ARBA00022679"/>
    </source>
</evidence>
<evidence type="ECO:0000256" key="5">
    <source>
        <dbReference type="RuleBase" id="RU362059"/>
    </source>
</evidence>
<organism evidence="7 8">
    <name type="scientific">Manduca sexta</name>
    <name type="common">Tobacco hawkmoth</name>
    <name type="synonym">Tobacco hornworm</name>
    <dbReference type="NCBI Taxonomy" id="7130"/>
    <lineage>
        <taxon>Eukaryota</taxon>
        <taxon>Metazoa</taxon>
        <taxon>Ecdysozoa</taxon>
        <taxon>Arthropoda</taxon>
        <taxon>Hexapoda</taxon>
        <taxon>Insecta</taxon>
        <taxon>Pterygota</taxon>
        <taxon>Neoptera</taxon>
        <taxon>Endopterygota</taxon>
        <taxon>Lepidoptera</taxon>
        <taxon>Glossata</taxon>
        <taxon>Ditrysia</taxon>
        <taxon>Bombycoidea</taxon>
        <taxon>Sphingidae</taxon>
        <taxon>Sphinginae</taxon>
        <taxon>Sphingini</taxon>
        <taxon>Manduca</taxon>
    </lineage>
</organism>
<evidence type="ECO:0000256" key="6">
    <source>
        <dbReference type="SAM" id="SignalP"/>
    </source>
</evidence>
<proteinExistence type="inferred from homology"/>
<dbReference type="EC" id="2.4.1.17" evidence="5"/>
<reference evidence="7" key="2">
    <citation type="submission" date="2020-12" db="EMBL/GenBank/DDBJ databases">
        <authorList>
            <person name="Kanost M."/>
        </authorList>
    </citation>
    <scope>NUCLEOTIDE SEQUENCE</scope>
</reference>
<gene>
    <name evidence="7" type="ORF">O3G_MSEX014978</name>
</gene>
<dbReference type="CDD" id="cd03784">
    <property type="entry name" value="GT1_Gtf-like"/>
    <property type="match status" value="1"/>
</dbReference>
<evidence type="ECO:0000256" key="4">
    <source>
        <dbReference type="RuleBase" id="RU003718"/>
    </source>
</evidence>
<dbReference type="GO" id="GO:0016020">
    <property type="term" value="C:membrane"/>
    <property type="evidence" value="ECO:0007669"/>
    <property type="project" value="UniProtKB-SubCell"/>
</dbReference>
<protein>
    <recommendedName>
        <fullName evidence="5">UDP-glucuronosyltransferase</fullName>
        <ecNumber evidence="5">2.4.1.17</ecNumber>
    </recommendedName>
</protein>
<evidence type="ECO:0000256" key="2">
    <source>
        <dbReference type="ARBA" id="ARBA00022676"/>
    </source>
</evidence>